<proteinExistence type="predicted"/>
<dbReference type="SMART" id="SM00908">
    <property type="entry name" value="Gal-bind_lectin"/>
    <property type="match status" value="2"/>
</dbReference>
<evidence type="ECO:0000256" key="1">
    <source>
        <dbReference type="ARBA" id="ARBA00022734"/>
    </source>
</evidence>
<evidence type="ECO:0000256" key="3">
    <source>
        <dbReference type="SAM" id="SignalP"/>
    </source>
</evidence>
<sequence>MKWFEAVFLAFCLLPFCSALGDDDLPILVMDENMCPDIAWVADGDSFRFMRRVNPFTPSMMYVKEVNQWAYIYTHTFQKGQTLYVRSPDWSYECEINLMAGTPVIVEDKGVTALHVKQTFVAGGNKIVANACVRGKWLQQVTVDSSLRPEQESEISIYAADEKFVVRINGVKMIEYPYRVSLDYINYVNAMGTIHLYQMYVGGRTTFNMPYTGHIPKEFANNDVIIFRGVPGEGGFTINVYSARDDIVLQFNVTSLSQQQCIELNSQFNGKWAEPQRIDGCPFAVGKEFKIYIQNNSNRVNYFTTYVDTKLISTYNASTKAVMNARLEVTGDVSPRDLTICVMMSPRDTNTLVLS</sequence>
<feature type="domain" description="Galectin" evidence="4">
    <location>
        <begin position="69"/>
        <end position="202"/>
    </location>
</feature>
<dbReference type="InterPro" id="IPR001079">
    <property type="entry name" value="Galectin_CRD"/>
</dbReference>
<name>A0A7E4V5C6_PANRE</name>
<organism evidence="5 6">
    <name type="scientific">Panagrellus redivivus</name>
    <name type="common">Microworm</name>
    <dbReference type="NCBI Taxonomy" id="6233"/>
    <lineage>
        <taxon>Eukaryota</taxon>
        <taxon>Metazoa</taxon>
        <taxon>Ecdysozoa</taxon>
        <taxon>Nematoda</taxon>
        <taxon>Chromadorea</taxon>
        <taxon>Rhabditida</taxon>
        <taxon>Tylenchina</taxon>
        <taxon>Panagrolaimomorpha</taxon>
        <taxon>Panagrolaimoidea</taxon>
        <taxon>Panagrolaimidae</taxon>
        <taxon>Panagrellus</taxon>
    </lineage>
</organism>
<evidence type="ECO:0000313" key="6">
    <source>
        <dbReference type="WBParaSite" id="Pan_g16195.t1"/>
    </source>
</evidence>
<dbReference type="WBParaSite" id="Pan_g16195.t1">
    <property type="protein sequence ID" value="Pan_g16195.t1"/>
    <property type="gene ID" value="Pan_g16195"/>
</dbReference>
<dbReference type="AlphaFoldDB" id="A0A7E4V5C6"/>
<keyword evidence="5" id="KW-1185">Reference proteome</keyword>
<reference evidence="5" key="1">
    <citation type="journal article" date="2013" name="Genetics">
        <title>The draft genome and transcriptome of Panagrellus redivivus are shaped by the harsh demands of a free-living lifestyle.</title>
        <authorList>
            <person name="Srinivasan J."/>
            <person name="Dillman A.R."/>
            <person name="Macchietto M.G."/>
            <person name="Heikkinen L."/>
            <person name="Lakso M."/>
            <person name="Fracchia K.M."/>
            <person name="Antoshechkin I."/>
            <person name="Mortazavi A."/>
            <person name="Wong G."/>
            <person name="Sternberg P.W."/>
        </authorList>
    </citation>
    <scope>NUCLEOTIDE SEQUENCE [LARGE SCALE GENOMIC DNA]</scope>
    <source>
        <strain evidence="5">MT8872</strain>
    </source>
</reference>
<dbReference type="GO" id="GO:0030246">
    <property type="term" value="F:carbohydrate binding"/>
    <property type="evidence" value="ECO:0007669"/>
    <property type="project" value="UniProtKB-UniRule"/>
</dbReference>
<dbReference type="Proteomes" id="UP000492821">
    <property type="component" value="Unassembled WGS sequence"/>
</dbReference>
<dbReference type="PROSITE" id="PS51304">
    <property type="entry name" value="GALECTIN"/>
    <property type="match status" value="2"/>
</dbReference>
<dbReference type="InterPro" id="IPR044156">
    <property type="entry name" value="Galectin-like"/>
</dbReference>
<feature type="signal peptide" evidence="3">
    <location>
        <begin position="1"/>
        <end position="19"/>
    </location>
</feature>
<evidence type="ECO:0000259" key="4">
    <source>
        <dbReference type="PROSITE" id="PS51304"/>
    </source>
</evidence>
<accession>A0A7E4V5C6</accession>
<dbReference type="SUPFAM" id="SSF49899">
    <property type="entry name" value="Concanavalin A-like lectins/glucanases"/>
    <property type="match status" value="2"/>
</dbReference>
<protein>
    <recommendedName>
        <fullName evidence="2">Galectin</fullName>
    </recommendedName>
</protein>
<evidence type="ECO:0000256" key="2">
    <source>
        <dbReference type="RuleBase" id="RU102079"/>
    </source>
</evidence>
<dbReference type="Gene3D" id="2.60.120.200">
    <property type="match status" value="2"/>
</dbReference>
<dbReference type="PANTHER" id="PTHR11346:SF147">
    <property type="entry name" value="GALECTIN"/>
    <property type="match status" value="1"/>
</dbReference>
<keyword evidence="1 2" id="KW-0430">Lectin</keyword>
<dbReference type="Pfam" id="PF00337">
    <property type="entry name" value="Gal-bind_lectin"/>
    <property type="match status" value="2"/>
</dbReference>
<feature type="domain" description="Galectin" evidence="4">
    <location>
        <begin position="211"/>
        <end position="341"/>
    </location>
</feature>
<dbReference type="PANTHER" id="PTHR11346">
    <property type="entry name" value="GALECTIN"/>
    <property type="match status" value="1"/>
</dbReference>
<feature type="chain" id="PRO_5028964298" description="Galectin" evidence="3">
    <location>
        <begin position="20"/>
        <end position="355"/>
    </location>
</feature>
<dbReference type="InterPro" id="IPR013320">
    <property type="entry name" value="ConA-like_dom_sf"/>
</dbReference>
<evidence type="ECO:0000313" key="5">
    <source>
        <dbReference type="Proteomes" id="UP000492821"/>
    </source>
</evidence>
<dbReference type="SMART" id="SM00276">
    <property type="entry name" value="GLECT"/>
    <property type="match status" value="2"/>
</dbReference>
<reference evidence="6" key="2">
    <citation type="submission" date="2020-10" db="UniProtKB">
        <authorList>
            <consortium name="WormBaseParasite"/>
        </authorList>
    </citation>
    <scope>IDENTIFICATION</scope>
</reference>
<keyword evidence="3" id="KW-0732">Signal</keyword>